<evidence type="ECO:0000256" key="7">
    <source>
        <dbReference type="ARBA" id="ARBA00022741"/>
    </source>
</evidence>
<name>A0A3S3MQK6_9RHOB</name>
<reference evidence="11 12" key="1">
    <citation type="submission" date="2019-01" db="EMBL/GenBank/DDBJ databases">
        <title>Sinorhodobacter populi sp. nov. isolated from the symptomatic bark tissue of Populus euramericana canker.</title>
        <authorList>
            <person name="Xu G."/>
        </authorList>
    </citation>
    <scope>NUCLEOTIDE SEQUENCE [LARGE SCALE GENOMIC DNA]</scope>
    <source>
        <strain evidence="11 12">CGMCC 1.12963</strain>
    </source>
</reference>
<gene>
    <name evidence="11" type="primary">tsaE</name>
    <name evidence="11" type="ORF">EOW66_07950</name>
</gene>
<evidence type="ECO:0000313" key="11">
    <source>
        <dbReference type="EMBL" id="RWR52599.1"/>
    </source>
</evidence>
<dbReference type="InterPro" id="IPR027417">
    <property type="entry name" value="P-loop_NTPase"/>
</dbReference>
<evidence type="ECO:0000256" key="5">
    <source>
        <dbReference type="ARBA" id="ARBA00022694"/>
    </source>
</evidence>
<keyword evidence="11" id="KW-0808">Transferase</keyword>
<keyword evidence="4" id="KW-0963">Cytoplasm</keyword>
<evidence type="ECO:0000256" key="3">
    <source>
        <dbReference type="ARBA" id="ARBA00019010"/>
    </source>
</evidence>
<keyword evidence="7" id="KW-0547">Nucleotide-binding</keyword>
<dbReference type="GO" id="GO:0005524">
    <property type="term" value="F:ATP binding"/>
    <property type="evidence" value="ECO:0007669"/>
    <property type="project" value="UniProtKB-KW"/>
</dbReference>
<dbReference type="AlphaFoldDB" id="A0A3S3MQK6"/>
<dbReference type="PANTHER" id="PTHR33540:SF2">
    <property type="entry name" value="TRNA THREONYLCARBAMOYLADENOSINE BIOSYNTHESIS PROTEIN TSAE"/>
    <property type="match status" value="1"/>
</dbReference>
<comment type="caution">
    <text evidence="11">The sequence shown here is derived from an EMBL/GenBank/DDBJ whole genome shotgun (WGS) entry which is preliminary data.</text>
</comment>
<keyword evidence="5" id="KW-0819">tRNA processing</keyword>
<keyword evidence="6" id="KW-0479">Metal-binding</keyword>
<dbReference type="SUPFAM" id="SSF52540">
    <property type="entry name" value="P-loop containing nucleoside triphosphate hydrolases"/>
    <property type="match status" value="1"/>
</dbReference>
<dbReference type="GO" id="GO:0046872">
    <property type="term" value="F:metal ion binding"/>
    <property type="evidence" value="ECO:0007669"/>
    <property type="project" value="UniProtKB-KW"/>
</dbReference>
<organism evidence="11 12">
    <name type="scientific">Paenirhodobacter huangdaonensis</name>
    <dbReference type="NCBI Taxonomy" id="2501515"/>
    <lineage>
        <taxon>Bacteria</taxon>
        <taxon>Pseudomonadati</taxon>
        <taxon>Pseudomonadota</taxon>
        <taxon>Alphaproteobacteria</taxon>
        <taxon>Rhodobacterales</taxon>
        <taxon>Rhodobacter group</taxon>
        <taxon>Paenirhodobacter</taxon>
    </lineage>
</organism>
<evidence type="ECO:0000256" key="9">
    <source>
        <dbReference type="ARBA" id="ARBA00022842"/>
    </source>
</evidence>
<evidence type="ECO:0000256" key="8">
    <source>
        <dbReference type="ARBA" id="ARBA00022840"/>
    </source>
</evidence>
<dbReference type="Pfam" id="PF02367">
    <property type="entry name" value="TsaE"/>
    <property type="match status" value="1"/>
</dbReference>
<evidence type="ECO:0000256" key="1">
    <source>
        <dbReference type="ARBA" id="ARBA00004496"/>
    </source>
</evidence>
<keyword evidence="9" id="KW-0460">Magnesium</keyword>
<dbReference type="InterPro" id="IPR003442">
    <property type="entry name" value="T6A_TsaE"/>
</dbReference>
<sequence>MPTETPPLFTLALPDAEATARLGETLAPLLRAGDVLLLEGQIGAGKTHFARALISARLAALGRHEDIPSPTFTLVQSYDAAPEIWHADLYRLTHPDEAIELGLEEAFETAICLVEWPDRLGDLTPAGALTLHFSLRAGGAARAVEISGDAAWRARLQPLESWPDA</sequence>
<keyword evidence="12" id="KW-1185">Reference proteome</keyword>
<evidence type="ECO:0000256" key="6">
    <source>
        <dbReference type="ARBA" id="ARBA00022723"/>
    </source>
</evidence>
<dbReference type="NCBIfam" id="TIGR00150">
    <property type="entry name" value="T6A_YjeE"/>
    <property type="match status" value="1"/>
</dbReference>
<dbReference type="GO" id="GO:0002949">
    <property type="term" value="P:tRNA threonylcarbamoyladenosine modification"/>
    <property type="evidence" value="ECO:0007669"/>
    <property type="project" value="InterPro"/>
</dbReference>
<keyword evidence="8" id="KW-0067">ATP-binding</keyword>
<evidence type="ECO:0000313" key="12">
    <source>
        <dbReference type="Proteomes" id="UP000288071"/>
    </source>
</evidence>
<dbReference type="PANTHER" id="PTHR33540">
    <property type="entry name" value="TRNA THREONYLCARBAMOYLADENOSINE BIOSYNTHESIS PROTEIN TSAE"/>
    <property type="match status" value="1"/>
</dbReference>
<dbReference type="RefSeq" id="WP_128155888.1">
    <property type="nucleotide sequence ID" value="NZ_JBHSOM010000020.1"/>
</dbReference>
<dbReference type="Gene3D" id="3.40.50.300">
    <property type="entry name" value="P-loop containing nucleotide triphosphate hydrolases"/>
    <property type="match status" value="1"/>
</dbReference>
<comment type="subcellular location">
    <subcellularLocation>
        <location evidence="1">Cytoplasm</location>
    </subcellularLocation>
</comment>
<dbReference type="EMBL" id="SAVA01000004">
    <property type="protein sequence ID" value="RWR52599.1"/>
    <property type="molecule type" value="Genomic_DNA"/>
</dbReference>
<proteinExistence type="inferred from homology"/>
<reference evidence="12" key="2">
    <citation type="submission" date="2019-01" db="EMBL/GenBank/DDBJ databases">
        <title>Sinorhodobacter populi sp. nov. isolated from the symptomatic bark tissue of Populus euramericana canker.</title>
        <authorList>
            <person name="Li Y."/>
        </authorList>
    </citation>
    <scope>NUCLEOTIDE SEQUENCE [LARGE SCALE GENOMIC DNA]</scope>
    <source>
        <strain evidence="12">CGMCC 1.12963</strain>
    </source>
</reference>
<dbReference type="Proteomes" id="UP000288071">
    <property type="component" value="Unassembled WGS sequence"/>
</dbReference>
<protein>
    <recommendedName>
        <fullName evidence="3">tRNA threonylcarbamoyladenosine biosynthesis protein TsaE</fullName>
    </recommendedName>
    <alternativeName>
        <fullName evidence="10">t(6)A37 threonylcarbamoyladenosine biosynthesis protein TsaE</fullName>
    </alternativeName>
</protein>
<dbReference type="GO" id="GO:0005737">
    <property type="term" value="C:cytoplasm"/>
    <property type="evidence" value="ECO:0007669"/>
    <property type="project" value="UniProtKB-SubCell"/>
</dbReference>
<evidence type="ECO:0000256" key="10">
    <source>
        <dbReference type="ARBA" id="ARBA00032441"/>
    </source>
</evidence>
<evidence type="ECO:0000256" key="2">
    <source>
        <dbReference type="ARBA" id="ARBA00007599"/>
    </source>
</evidence>
<comment type="similarity">
    <text evidence="2">Belongs to the TsaE family.</text>
</comment>
<accession>A0A3S3MQK6</accession>
<evidence type="ECO:0000256" key="4">
    <source>
        <dbReference type="ARBA" id="ARBA00022490"/>
    </source>
</evidence>
<dbReference type="GO" id="GO:0016740">
    <property type="term" value="F:transferase activity"/>
    <property type="evidence" value="ECO:0007669"/>
    <property type="project" value="UniProtKB-KW"/>
</dbReference>